<feature type="transmembrane region" description="Helical" evidence="2">
    <location>
        <begin position="52"/>
        <end position="70"/>
    </location>
</feature>
<dbReference type="RefSeq" id="XP_005098886.1">
    <property type="nucleotide sequence ID" value="XM_005098829.3"/>
</dbReference>
<keyword evidence="2" id="KW-1133">Transmembrane helix</keyword>
<evidence type="ECO:0000256" key="2">
    <source>
        <dbReference type="SAM" id="Phobius"/>
    </source>
</evidence>
<feature type="signal peptide" evidence="3">
    <location>
        <begin position="1"/>
        <end position="28"/>
    </location>
</feature>
<keyword evidence="3" id="KW-0732">Signal</keyword>
<feature type="chain" id="PRO_5047122164" evidence="3">
    <location>
        <begin position="29"/>
        <end position="200"/>
    </location>
</feature>
<evidence type="ECO:0000313" key="5">
    <source>
        <dbReference type="RefSeq" id="XP_005098886.1"/>
    </source>
</evidence>
<organism evidence="4 5">
    <name type="scientific">Aplysia californica</name>
    <name type="common">California sea hare</name>
    <dbReference type="NCBI Taxonomy" id="6500"/>
    <lineage>
        <taxon>Eukaryota</taxon>
        <taxon>Metazoa</taxon>
        <taxon>Spiralia</taxon>
        <taxon>Lophotrochozoa</taxon>
        <taxon>Mollusca</taxon>
        <taxon>Gastropoda</taxon>
        <taxon>Heterobranchia</taxon>
        <taxon>Euthyneura</taxon>
        <taxon>Tectipleura</taxon>
        <taxon>Aplysiida</taxon>
        <taxon>Aplysioidea</taxon>
        <taxon>Aplysiidae</taxon>
        <taxon>Aplysia</taxon>
    </lineage>
</organism>
<proteinExistence type="predicted"/>
<keyword evidence="2" id="KW-0812">Transmembrane</keyword>
<accession>A0ABM0JQ26</accession>
<feature type="region of interest" description="Disordered" evidence="1">
    <location>
        <begin position="156"/>
        <end position="200"/>
    </location>
</feature>
<evidence type="ECO:0000256" key="3">
    <source>
        <dbReference type="SAM" id="SignalP"/>
    </source>
</evidence>
<sequence>MYHINSGIDRKLQLFLWNLLALLPLVLSAPTDDGNALGDSGTLQSLTSDNIALGVIVCVVVFLLLVVVAVPGCMDCMNSEVSSESHPACGDTSRKWGGAVDYTPADSRNPGAGFTTGEVVNPSDPYNQQLPYAMIPTQVPEQAGFVGYQSGVGGDGGLAGYSAGPGRHPSGSEQHQQQQHRHYNPMSPEDPPPAYTDAAF</sequence>
<keyword evidence="2" id="KW-0472">Membrane</keyword>
<reference evidence="5" key="1">
    <citation type="submission" date="2025-08" db="UniProtKB">
        <authorList>
            <consortium name="RefSeq"/>
        </authorList>
    </citation>
    <scope>IDENTIFICATION</scope>
</reference>
<dbReference type="GeneID" id="101848969"/>
<gene>
    <name evidence="5" type="primary">LOC101848969</name>
</gene>
<name>A0ABM0JQ26_APLCA</name>
<evidence type="ECO:0000313" key="4">
    <source>
        <dbReference type="Proteomes" id="UP000694888"/>
    </source>
</evidence>
<keyword evidence="4" id="KW-1185">Reference proteome</keyword>
<dbReference type="Proteomes" id="UP000694888">
    <property type="component" value="Unplaced"/>
</dbReference>
<protein>
    <submittedName>
        <fullName evidence="5">Uncharacterized protein LOC101848969</fullName>
    </submittedName>
</protein>
<feature type="region of interest" description="Disordered" evidence="1">
    <location>
        <begin position="102"/>
        <end position="125"/>
    </location>
</feature>
<evidence type="ECO:0000256" key="1">
    <source>
        <dbReference type="SAM" id="MobiDB-lite"/>
    </source>
</evidence>